<dbReference type="InterPro" id="IPR017853">
    <property type="entry name" value="GH"/>
</dbReference>
<dbReference type="Gene3D" id="2.60.40.10">
    <property type="entry name" value="Immunoglobulins"/>
    <property type="match status" value="1"/>
</dbReference>
<sequence length="539" mass="58092">MHTGHVISPELMKEDIRLMKENNMNAVRNAHYPNDPLWYELCDEFGLYVVDEANIESHGMGFLQNETLAGKSEWTLAHMARMQRMVERDKNHPSIIIWSLGNEAGNGMNFHLTYNWTKQRDPTRPVQYENARIEPGWSTDNLEAIDHNTDIYVPMYPSQEKLRKYGELYENDTSALPLIMCEYAHAMGNSLGGFKEYWDAINSYGVVQGGFIWDWVDQGILTIINGTQVFAYGGDFGPPDTPTDYNFNLNGLMHPNRRPNPHLHEAKRLYQPVGFAAADPSAGRLRVTNLFSFVSLGHLAFSWNLTADGVRVAGGGLERLETAPGASADVSVPLPPRPWEAMCCWPNGRARRAAVEYHLTVAAEERGGRGGRLGAVAAGLPGPEAAAPAAAATEGGKKAKARKKAALAAPRRAKRRPEGAPPGGARAGGLPRDPGAEADATAASAPRPGGFAGDPEKRRKAEAAIFEDLGLDAAALGGAEEPESSAEEGQEDQASGAPAPAAGRRRGGELGFGDLLEDIFGGLAAGGRPRKKARRGAAA</sequence>
<comment type="caution">
    <text evidence="8">The sequence shown here is derived from an EMBL/GenBank/DDBJ whole genome shotgun (WGS) entry which is preliminary data.</text>
</comment>
<dbReference type="PANTHER" id="PTHR46323">
    <property type="entry name" value="BETA-GALACTOSIDASE"/>
    <property type="match status" value="1"/>
</dbReference>
<evidence type="ECO:0000259" key="7">
    <source>
        <dbReference type="Pfam" id="PF16353"/>
    </source>
</evidence>
<feature type="region of interest" description="Disordered" evidence="5">
    <location>
        <begin position="388"/>
        <end position="458"/>
    </location>
</feature>
<feature type="compositionally biased region" description="Acidic residues" evidence="5">
    <location>
        <begin position="480"/>
        <end position="491"/>
    </location>
</feature>
<keyword evidence="9" id="KW-1185">Reference proteome</keyword>
<dbReference type="InterPro" id="IPR006103">
    <property type="entry name" value="Glyco_hydro_2_cat"/>
</dbReference>
<dbReference type="PROSITE" id="PS00608">
    <property type="entry name" value="GLYCOSYL_HYDROL_F2_2"/>
    <property type="match status" value="1"/>
</dbReference>
<dbReference type="InterPro" id="IPR036156">
    <property type="entry name" value="Beta-gal/glucu_dom_sf"/>
</dbReference>
<dbReference type="InterPro" id="IPR006101">
    <property type="entry name" value="Glyco_hydro_2"/>
</dbReference>
<evidence type="ECO:0000256" key="3">
    <source>
        <dbReference type="ARBA" id="ARBA00022801"/>
    </source>
</evidence>
<evidence type="ECO:0000256" key="5">
    <source>
        <dbReference type="SAM" id="MobiDB-lite"/>
    </source>
</evidence>
<evidence type="ECO:0000256" key="2">
    <source>
        <dbReference type="ARBA" id="ARBA00012756"/>
    </source>
</evidence>
<dbReference type="InterPro" id="IPR050347">
    <property type="entry name" value="Bact_Beta-galactosidase"/>
</dbReference>
<evidence type="ECO:0000256" key="1">
    <source>
        <dbReference type="ARBA" id="ARBA00001412"/>
    </source>
</evidence>
<dbReference type="InterPro" id="IPR032312">
    <property type="entry name" value="LacZ_4"/>
</dbReference>
<evidence type="ECO:0000256" key="4">
    <source>
        <dbReference type="ARBA" id="ARBA00023295"/>
    </source>
</evidence>
<evidence type="ECO:0000259" key="6">
    <source>
        <dbReference type="Pfam" id="PF02836"/>
    </source>
</evidence>
<dbReference type="Pfam" id="PF02836">
    <property type="entry name" value="Glyco_hydro_2_C"/>
    <property type="match status" value="1"/>
</dbReference>
<dbReference type="SUPFAM" id="SSF51445">
    <property type="entry name" value="(Trans)glycosidases"/>
    <property type="match status" value="1"/>
</dbReference>
<feature type="compositionally biased region" description="Basic residues" evidence="5">
    <location>
        <begin position="398"/>
        <end position="415"/>
    </location>
</feature>
<dbReference type="PROSITE" id="PS00719">
    <property type="entry name" value="GLYCOSYL_HYDROL_F2_1"/>
    <property type="match status" value="1"/>
</dbReference>
<dbReference type="PRINTS" id="PR00132">
    <property type="entry name" value="GLHYDRLASE2"/>
</dbReference>
<keyword evidence="4" id="KW-0326">Glycosidase</keyword>
<gene>
    <name evidence="8" type="ORF">PCOR1329_LOCUS591</name>
</gene>
<dbReference type="InterPro" id="IPR013783">
    <property type="entry name" value="Ig-like_fold"/>
</dbReference>
<dbReference type="Pfam" id="PF16353">
    <property type="entry name" value="LacZ_4"/>
    <property type="match status" value="1"/>
</dbReference>
<dbReference type="Gene3D" id="3.20.20.80">
    <property type="entry name" value="Glycosidases"/>
    <property type="match status" value="1"/>
</dbReference>
<keyword evidence="3" id="KW-0378">Hydrolase</keyword>
<dbReference type="InterPro" id="IPR023232">
    <property type="entry name" value="Glyco_hydro_2_AS"/>
</dbReference>
<protein>
    <recommendedName>
        <fullName evidence="2">beta-galactosidase</fullName>
        <ecNumber evidence="2">3.2.1.23</ecNumber>
    </recommendedName>
</protein>
<dbReference type="InterPro" id="IPR023230">
    <property type="entry name" value="Glyco_hydro_2_CS"/>
</dbReference>
<comment type="catalytic activity">
    <reaction evidence="1">
        <text>Hydrolysis of terminal non-reducing beta-D-galactose residues in beta-D-galactosides.</text>
        <dbReference type="EC" id="3.2.1.23"/>
    </reaction>
</comment>
<dbReference type="SUPFAM" id="SSF49303">
    <property type="entry name" value="beta-Galactosidase/glucuronidase domain"/>
    <property type="match status" value="1"/>
</dbReference>
<evidence type="ECO:0000313" key="8">
    <source>
        <dbReference type="EMBL" id="CAK0788862.1"/>
    </source>
</evidence>
<reference evidence="8" key="1">
    <citation type="submission" date="2023-10" db="EMBL/GenBank/DDBJ databases">
        <authorList>
            <person name="Chen Y."/>
            <person name="Shah S."/>
            <person name="Dougan E. K."/>
            <person name="Thang M."/>
            <person name="Chan C."/>
        </authorList>
    </citation>
    <scope>NUCLEOTIDE SEQUENCE [LARGE SCALE GENOMIC DNA]</scope>
</reference>
<dbReference type="PANTHER" id="PTHR46323:SF2">
    <property type="entry name" value="BETA-GALACTOSIDASE"/>
    <property type="match status" value="1"/>
</dbReference>
<dbReference type="Proteomes" id="UP001189429">
    <property type="component" value="Unassembled WGS sequence"/>
</dbReference>
<dbReference type="EC" id="3.2.1.23" evidence="2"/>
<evidence type="ECO:0000313" key="9">
    <source>
        <dbReference type="Proteomes" id="UP001189429"/>
    </source>
</evidence>
<name>A0ABN9PBW7_9DINO</name>
<accession>A0ABN9PBW7</accession>
<feature type="domain" description="Glycoside hydrolase family 2 catalytic" evidence="6">
    <location>
        <begin position="2"/>
        <end position="273"/>
    </location>
</feature>
<feature type="region of interest" description="Disordered" evidence="5">
    <location>
        <begin position="472"/>
        <end position="511"/>
    </location>
</feature>
<dbReference type="EMBL" id="CAUYUJ010000126">
    <property type="protein sequence ID" value="CAK0788862.1"/>
    <property type="molecule type" value="Genomic_DNA"/>
</dbReference>
<proteinExistence type="predicted"/>
<feature type="domain" description="Beta-galactosidase" evidence="7">
    <location>
        <begin position="285"/>
        <end position="365"/>
    </location>
</feature>
<organism evidence="8 9">
    <name type="scientific">Prorocentrum cordatum</name>
    <dbReference type="NCBI Taxonomy" id="2364126"/>
    <lineage>
        <taxon>Eukaryota</taxon>
        <taxon>Sar</taxon>
        <taxon>Alveolata</taxon>
        <taxon>Dinophyceae</taxon>
        <taxon>Prorocentrales</taxon>
        <taxon>Prorocentraceae</taxon>
        <taxon>Prorocentrum</taxon>
    </lineage>
</organism>